<keyword evidence="1" id="KW-0732">Signal</keyword>
<dbReference type="EMBL" id="UYWY01025743">
    <property type="protein sequence ID" value="VDM49940.1"/>
    <property type="molecule type" value="Genomic_DNA"/>
</dbReference>
<accession>A0A183VCZ9</accession>
<protein>
    <submittedName>
        <fullName evidence="4">DUF1741 domain-containing protein</fullName>
    </submittedName>
</protein>
<evidence type="ECO:0000313" key="2">
    <source>
        <dbReference type="EMBL" id="VDM49940.1"/>
    </source>
</evidence>
<feature type="chain" id="PRO_5044553750" evidence="1">
    <location>
        <begin position="25"/>
        <end position="659"/>
    </location>
</feature>
<dbReference type="InterPro" id="IPR026791">
    <property type="entry name" value="DOCK"/>
</dbReference>
<evidence type="ECO:0000256" key="1">
    <source>
        <dbReference type="SAM" id="SignalP"/>
    </source>
</evidence>
<evidence type="ECO:0000313" key="3">
    <source>
        <dbReference type="Proteomes" id="UP000050794"/>
    </source>
</evidence>
<keyword evidence="3" id="KW-1185">Reference proteome</keyword>
<dbReference type="PANTHER" id="PTHR23317:SF76">
    <property type="entry name" value="LD20667P"/>
    <property type="match status" value="1"/>
</dbReference>
<dbReference type="Proteomes" id="UP000050794">
    <property type="component" value="Unassembled WGS sequence"/>
</dbReference>
<dbReference type="GO" id="GO:0007264">
    <property type="term" value="P:small GTPase-mediated signal transduction"/>
    <property type="evidence" value="ECO:0007669"/>
    <property type="project" value="InterPro"/>
</dbReference>
<evidence type="ECO:0000313" key="4">
    <source>
        <dbReference type="WBParaSite" id="TCNE_0001862301-mRNA-1"/>
    </source>
</evidence>
<dbReference type="AlphaFoldDB" id="A0A183VCZ9"/>
<name>A0A183VCZ9_TOXCA</name>
<gene>
    <name evidence="2" type="ORF">TCNE_LOCUS18619</name>
</gene>
<dbReference type="GO" id="GO:0005085">
    <property type="term" value="F:guanyl-nucleotide exchange factor activity"/>
    <property type="evidence" value="ECO:0007669"/>
    <property type="project" value="InterPro"/>
</dbReference>
<dbReference type="PANTHER" id="PTHR23317">
    <property type="entry name" value="DEDICATOR OF CYTOKINESIS DOCK"/>
    <property type="match status" value="1"/>
</dbReference>
<dbReference type="WBParaSite" id="TCNE_0001862301-mRNA-1">
    <property type="protein sequence ID" value="TCNE_0001862301-mRNA-1"/>
    <property type="gene ID" value="TCNE_0001862301"/>
</dbReference>
<organism evidence="3 4">
    <name type="scientific">Toxocara canis</name>
    <name type="common">Canine roundworm</name>
    <dbReference type="NCBI Taxonomy" id="6265"/>
    <lineage>
        <taxon>Eukaryota</taxon>
        <taxon>Metazoa</taxon>
        <taxon>Ecdysozoa</taxon>
        <taxon>Nematoda</taxon>
        <taxon>Chromadorea</taxon>
        <taxon>Rhabditida</taxon>
        <taxon>Spirurina</taxon>
        <taxon>Ascaridomorpha</taxon>
        <taxon>Ascaridoidea</taxon>
        <taxon>Toxocaridae</taxon>
        <taxon>Toxocara</taxon>
    </lineage>
</organism>
<reference evidence="2 3" key="2">
    <citation type="submission" date="2018-11" db="EMBL/GenBank/DDBJ databases">
        <authorList>
            <consortium name="Pathogen Informatics"/>
        </authorList>
    </citation>
    <scope>NUCLEOTIDE SEQUENCE [LARGE SCALE GENOMIC DNA]</scope>
</reference>
<reference evidence="4" key="1">
    <citation type="submission" date="2016-06" db="UniProtKB">
        <authorList>
            <consortium name="WormBaseParasite"/>
        </authorList>
    </citation>
    <scope>IDENTIFICATION</scope>
</reference>
<sequence>MVAFLYVILDKLLALIANPPYSVSVSGACFEVLGQLVKICTVLLDGFCDAHGRSSLLTTYIHYNKIALKESSILPQCIAAAPGREENMARAPSSPESQHLFDIIKRQHGGALLGLIRITGLGNFIMVMHEELAVQWVMSGGAAREMAFLNSWFFLELMVKSMAEYLSLSNRLYLPRKLRFGETFIQDLNALSQAMISEVVRRTSKDPRQSQSINASWAFFLRDSFSLMDRSFVMNLVKQYNRELAAKIVVATEPCTTTLMLLKLDFVRIISSHEHFVVLNLPLGLTAAYGMVSSHSVGSFHVRYCCFKVAALSFAHILASSQAAESHGSVGSAELTADFRSRHFIVGLALADLAAVLETPNALLHSRAVGLIRNLLSSHEADSRLLDTGVKSRVASLYLPLVGIVLDASSQLYDPYVRGGHSRGSIGYAIASSLSNSRSFAMEVESGAVSDKVMLAIGGLSSSPPCSPPAERTRVPLIRPTLSLEITRQLLACFCWAIKNMDRSTLRQWIRELSPNRLLQFLDVLQLAISCFEFKCCTPAQVVFYLTFYAARSAHQRWESRAKWRNEHFRNERRAVASETRSLSALRNASVDAAGEEIRHKLEEAIIGNNSSAKELLRKKSRGAADCDGVRWRKEALGKNSWKSNTYSSGCHSTDEQPS</sequence>
<proteinExistence type="predicted"/>
<feature type="signal peptide" evidence="1">
    <location>
        <begin position="1"/>
        <end position="24"/>
    </location>
</feature>